<dbReference type="Gene3D" id="3.20.20.140">
    <property type="entry name" value="Metal-dependent hydrolases"/>
    <property type="match status" value="1"/>
</dbReference>
<dbReference type="EMBL" id="FN668661">
    <property type="protein sequence ID" value="CBK23701.2"/>
    <property type="molecule type" value="Genomic_DNA"/>
</dbReference>
<evidence type="ECO:0000313" key="2">
    <source>
        <dbReference type="Proteomes" id="UP000008312"/>
    </source>
</evidence>
<dbReference type="InParanoid" id="D8M6E8"/>
<proteinExistence type="predicted"/>
<dbReference type="Proteomes" id="UP000008312">
    <property type="component" value="Unassembled WGS sequence"/>
</dbReference>
<dbReference type="PANTHER" id="PTHR42924">
    <property type="entry name" value="EXONUCLEASE"/>
    <property type="match status" value="1"/>
</dbReference>
<dbReference type="SUPFAM" id="SSF89550">
    <property type="entry name" value="PHP domain-like"/>
    <property type="match status" value="1"/>
</dbReference>
<dbReference type="Gene3D" id="1.10.150.650">
    <property type="match status" value="1"/>
</dbReference>
<organism evidence="1">
    <name type="scientific">Blastocystis hominis</name>
    <dbReference type="NCBI Taxonomy" id="12968"/>
    <lineage>
        <taxon>Eukaryota</taxon>
        <taxon>Sar</taxon>
        <taxon>Stramenopiles</taxon>
        <taxon>Bigyra</taxon>
        <taxon>Opalozoa</taxon>
        <taxon>Opalinata</taxon>
        <taxon>Blastocystidae</taxon>
        <taxon>Blastocystis</taxon>
    </lineage>
</organism>
<evidence type="ECO:0008006" key="3">
    <source>
        <dbReference type="Google" id="ProtNLM"/>
    </source>
</evidence>
<dbReference type="GO" id="GO:0035312">
    <property type="term" value="F:5'-3' DNA exonuclease activity"/>
    <property type="evidence" value="ECO:0007669"/>
    <property type="project" value="TreeGrafter"/>
</dbReference>
<dbReference type="InterPro" id="IPR052018">
    <property type="entry name" value="PHP_domain"/>
</dbReference>
<gene>
    <name evidence="1" type="ORF">GSBLH_T00003525001</name>
</gene>
<protein>
    <recommendedName>
        <fullName evidence="3">Polymerase/histidinol phosphatase N-terminal domain-containing protein</fullName>
    </recommendedName>
</protein>
<dbReference type="InterPro" id="IPR016195">
    <property type="entry name" value="Pol/histidinol_Pase-like"/>
</dbReference>
<dbReference type="AlphaFoldDB" id="D8M6E8"/>
<dbReference type="PANTHER" id="PTHR42924:SF3">
    <property type="entry name" value="POLYMERASE_HISTIDINOL PHOSPHATASE N-TERMINAL DOMAIN-CONTAINING PROTEIN"/>
    <property type="match status" value="1"/>
</dbReference>
<dbReference type="GeneID" id="24920620"/>
<evidence type="ECO:0000313" key="1">
    <source>
        <dbReference type="EMBL" id="CBK23701.2"/>
    </source>
</evidence>
<dbReference type="OrthoDB" id="16564at2759"/>
<sequence length="266" mass="30521">MKIVAITDHDTVRGVMKVKERVQDGMRIISGMELSSYSDTENYIHLACYFPKTADLSKILEEMDSHVREVRVQRCKTILGKLEQDGYHIPYSDIEAKTKDCYPSLPVIAQCLLEHHYINTIPEAYIRFIGNNCKYFEPVKLYNLEQAIQFIHKFNGLCAVAHPWLYNYPIRVCKEALQYGVDGVECFPPRHHPEASSVVYRTFCHKHNLFCCSGSDFHGVTSSEVGIGENVFPEKEVGATLELFEQKGILYRVFFKTESNKQAINP</sequence>
<dbReference type="GO" id="GO:0004534">
    <property type="term" value="F:5'-3' RNA exonuclease activity"/>
    <property type="evidence" value="ECO:0007669"/>
    <property type="project" value="TreeGrafter"/>
</dbReference>
<name>D8M6E8_BLAHO</name>
<keyword evidence="2" id="KW-1185">Reference proteome</keyword>
<accession>D8M6E8</accession>
<reference evidence="1" key="1">
    <citation type="submission" date="2010-02" db="EMBL/GenBank/DDBJ databases">
        <title>Sequencing and annotation of the Blastocystis hominis genome.</title>
        <authorList>
            <person name="Wincker P."/>
        </authorList>
    </citation>
    <scope>NUCLEOTIDE SEQUENCE</scope>
    <source>
        <strain evidence="1">Singapore isolate B</strain>
    </source>
</reference>
<dbReference type="RefSeq" id="XP_012897749.1">
    <property type="nucleotide sequence ID" value="XM_013042295.1"/>
</dbReference>